<evidence type="ECO:0000256" key="1">
    <source>
        <dbReference type="SAM" id="Coils"/>
    </source>
</evidence>
<evidence type="ECO:0000313" key="4">
    <source>
        <dbReference type="Proteomes" id="UP000277300"/>
    </source>
</evidence>
<protein>
    <submittedName>
        <fullName evidence="2">Uncharacterized protein</fullName>
    </submittedName>
</protein>
<keyword evidence="1" id="KW-0175">Coiled coil</keyword>
<dbReference type="OrthoDB" id="121584at2759"/>
<reference evidence="4 5" key="1">
    <citation type="submission" date="2018-07" db="EMBL/GenBank/DDBJ databases">
        <title>Genome sequencing of oomycete isolates from Chile give support for New Zealand origin for Phytophthora kernoviae and make available the first Nothophytophthora sp. genome.</title>
        <authorList>
            <person name="Studholme D.J."/>
            <person name="Sanfuentes E."/>
            <person name="Panda P."/>
            <person name="Hill R."/>
            <person name="Sambles C."/>
            <person name="Grant M."/>
            <person name="Williams N.M."/>
            <person name="Mcdougal R.L."/>
        </authorList>
    </citation>
    <scope>NUCLEOTIDE SEQUENCE [LARGE SCALE GENOMIC DNA]</scope>
    <source>
        <strain evidence="2">Chile6</strain>
        <strain evidence="3">Chile7</strain>
    </source>
</reference>
<dbReference type="EMBL" id="MBAD02000599">
    <property type="protein sequence ID" value="RLN65395.1"/>
    <property type="molecule type" value="Genomic_DNA"/>
</dbReference>
<dbReference type="Proteomes" id="UP000277300">
    <property type="component" value="Unassembled WGS sequence"/>
</dbReference>
<dbReference type="EMBL" id="MBDO02000208">
    <property type="protein sequence ID" value="RLN59881.1"/>
    <property type="molecule type" value="Genomic_DNA"/>
</dbReference>
<gene>
    <name evidence="3" type="ORF">BBJ29_008165</name>
    <name evidence="2" type="ORF">BBP00_00006266</name>
</gene>
<proteinExistence type="predicted"/>
<sequence>MPGEKRHGLGGLGTSAMQQEELGVNWKSALCVTSLYDSYIQLQRENEELREAARRFQQENEVLAVKKEAQDKQLQLRGPEDTEMKQEMRLLRSEKMRMEETHRHQLQKLEVRAANSETAHQQLLNKYQEKFALDPLEAKRSALAVKTMQNSLHNALVEKEEIGVRYVELKEQFLKFQSDQRQIVHNLQEQVRVFEQQRPHNIYKEFVNGLTWYKLSCEY</sequence>
<evidence type="ECO:0000313" key="2">
    <source>
        <dbReference type="EMBL" id="RLN59881.1"/>
    </source>
</evidence>
<feature type="coiled-coil region" evidence="1">
    <location>
        <begin position="32"/>
        <end position="66"/>
    </location>
</feature>
<name>A0A3F2RLI9_9STRA</name>
<accession>A0A3F2RLI9</accession>
<evidence type="ECO:0000313" key="5">
    <source>
        <dbReference type="Proteomes" id="UP000284657"/>
    </source>
</evidence>
<comment type="caution">
    <text evidence="2">The sequence shown here is derived from an EMBL/GenBank/DDBJ whole genome shotgun (WGS) entry which is preliminary data.</text>
</comment>
<evidence type="ECO:0000313" key="3">
    <source>
        <dbReference type="EMBL" id="RLN65395.1"/>
    </source>
</evidence>
<dbReference type="Proteomes" id="UP000284657">
    <property type="component" value="Unassembled WGS sequence"/>
</dbReference>
<dbReference type="AlphaFoldDB" id="A0A3F2RLI9"/>
<organism evidence="2 4">
    <name type="scientific">Phytophthora kernoviae</name>
    <dbReference type="NCBI Taxonomy" id="325452"/>
    <lineage>
        <taxon>Eukaryota</taxon>
        <taxon>Sar</taxon>
        <taxon>Stramenopiles</taxon>
        <taxon>Oomycota</taxon>
        <taxon>Peronosporomycetes</taxon>
        <taxon>Peronosporales</taxon>
        <taxon>Peronosporaceae</taxon>
        <taxon>Phytophthora</taxon>
    </lineage>
</organism>